<proteinExistence type="inferred from homology"/>
<keyword evidence="6 13" id="KW-0686">Riboflavin biosynthesis</keyword>
<dbReference type="PANTHER" id="PTHR38011:SF7">
    <property type="entry name" value="2,5-DIAMINO-6-RIBOSYLAMINO-4(3H)-PYRIMIDINONE 5'-PHOSPHATE REDUCTASE"/>
    <property type="match status" value="1"/>
</dbReference>
<feature type="binding site" evidence="15">
    <location>
        <position position="296"/>
    </location>
    <ligand>
        <name>substrate</name>
    </ligand>
</feature>
<keyword evidence="7 13" id="KW-0479">Metal-binding</keyword>
<dbReference type="Gene3D" id="3.40.140.10">
    <property type="entry name" value="Cytidine Deaminase, domain 2"/>
    <property type="match status" value="1"/>
</dbReference>
<evidence type="ECO:0000256" key="14">
    <source>
        <dbReference type="PIRSR" id="PIRSR006769-1"/>
    </source>
</evidence>
<dbReference type="OrthoDB" id="9800865at2"/>
<dbReference type="CDD" id="cd01284">
    <property type="entry name" value="Riboflavin_deaminase-reductase"/>
    <property type="match status" value="1"/>
</dbReference>
<dbReference type="Pfam" id="PF01872">
    <property type="entry name" value="RibD_C"/>
    <property type="match status" value="1"/>
</dbReference>
<feature type="binding site" evidence="15">
    <location>
        <position position="197"/>
    </location>
    <ligand>
        <name>NADP(+)</name>
        <dbReference type="ChEBI" id="CHEBI:58349"/>
    </ligand>
</feature>
<evidence type="ECO:0000256" key="2">
    <source>
        <dbReference type="ARBA" id="ARBA00004882"/>
    </source>
</evidence>
<dbReference type="GO" id="GO:0050661">
    <property type="term" value="F:NADP binding"/>
    <property type="evidence" value="ECO:0007669"/>
    <property type="project" value="InterPro"/>
</dbReference>
<feature type="binding site" evidence="15">
    <location>
        <position position="155"/>
    </location>
    <ligand>
        <name>NADP(+)</name>
        <dbReference type="ChEBI" id="CHEBI:58349"/>
    </ligand>
</feature>
<feature type="binding site" evidence="15">
    <location>
        <position position="169"/>
    </location>
    <ligand>
        <name>NADP(+)</name>
        <dbReference type="ChEBI" id="CHEBI:58349"/>
    </ligand>
</feature>
<evidence type="ECO:0000256" key="6">
    <source>
        <dbReference type="ARBA" id="ARBA00022619"/>
    </source>
</evidence>
<dbReference type="Pfam" id="PF00383">
    <property type="entry name" value="dCMP_cyt_deam_1"/>
    <property type="match status" value="1"/>
</dbReference>
<evidence type="ECO:0000256" key="3">
    <source>
        <dbReference type="ARBA" id="ARBA00004910"/>
    </source>
</evidence>
<evidence type="ECO:0000256" key="16">
    <source>
        <dbReference type="PIRSR" id="PIRSR006769-3"/>
    </source>
</evidence>
<dbReference type="Gene3D" id="3.40.430.10">
    <property type="entry name" value="Dihydrofolate Reductase, subunit A"/>
    <property type="match status" value="1"/>
</dbReference>
<dbReference type="InterPro" id="IPR016193">
    <property type="entry name" value="Cytidine_deaminase-like"/>
</dbReference>
<comment type="catalytic activity">
    <reaction evidence="13">
        <text>2,5-diamino-6-hydroxy-4-(5-phosphoribosylamino)-pyrimidine + H2O + H(+) = 5-amino-6-(5-phospho-D-ribosylamino)uracil + NH4(+)</text>
        <dbReference type="Rhea" id="RHEA:21868"/>
        <dbReference type="ChEBI" id="CHEBI:15377"/>
        <dbReference type="ChEBI" id="CHEBI:15378"/>
        <dbReference type="ChEBI" id="CHEBI:28938"/>
        <dbReference type="ChEBI" id="CHEBI:58453"/>
        <dbReference type="ChEBI" id="CHEBI:58614"/>
        <dbReference type="EC" id="3.5.4.26"/>
    </reaction>
</comment>
<feature type="binding site" evidence="15">
    <location>
        <position position="224"/>
    </location>
    <ligand>
        <name>NADP(+)</name>
        <dbReference type="ChEBI" id="CHEBI:58349"/>
    </ligand>
</feature>
<dbReference type="InterPro" id="IPR004794">
    <property type="entry name" value="Eubact_RibD"/>
</dbReference>
<evidence type="ECO:0000313" key="19">
    <source>
        <dbReference type="Proteomes" id="UP000282985"/>
    </source>
</evidence>
<dbReference type="PANTHER" id="PTHR38011">
    <property type="entry name" value="DIHYDROFOLATE REDUCTASE FAMILY PROTEIN (AFU_ORTHOLOGUE AFUA_8G06820)"/>
    <property type="match status" value="1"/>
</dbReference>
<keyword evidence="11 13" id="KW-0560">Oxidoreductase</keyword>
<evidence type="ECO:0000256" key="1">
    <source>
        <dbReference type="ARBA" id="ARBA00002151"/>
    </source>
</evidence>
<evidence type="ECO:0000256" key="13">
    <source>
        <dbReference type="PIRNR" id="PIRNR006769"/>
    </source>
</evidence>
<dbReference type="GO" id="GO:0046872">
    <property type="term" value="F:metal ion binding"/>
    <property type="evidence" value="ECO:0007669"/>
    <property type="project" value="UniProtKB-KW"/>
</dbReference>
<dbReference type="EC" id="3.5.4.26" evidence="13"/>
<name>A0A434AGA4_9BACT</name>
<sequence length="369" mass="40295">MIKDYQYMHRAWELAQKGVGKVNPNPLVGAVIVKKEKIIGEGYHEFYGGPHAEVNAFRSALESVSGATMYVTLEPCSHYGKTPPCAEAIVKNKIAKVVIGRLDPNPLVAGKGVQILEENGIEVDYCYMCEELTYQNRVFLKYIQKKIPYVVMKTAMTLDGKIASRTGDSRWVSNEKSRARVHELRNELAGIILGVNTVIADDPLLTTRLKTGHGRNPIRIVVDSTARIPLDSKILNSADLADTILVVTDKADSEKIKEVEDLGNKVLVVESLKGRVDLSKLMSKLGEQGIDGILLEGGASLNFSALEAGIVDEVISFIAPKFIGGAEAKTPVGGEGFELMKDAIELENIKVDRFGEDLMLVGKIKKGSE</sequence>
<evidence type="ECO:0000256" key="15">
    <source>
        <dbReference type="PIRSR" id="PIRSR006769-2"/>
    </source>
</evidence>
<comment type="similarity">
    <text evidence="5 13">In the C-terminal section; belongs to the HTP reductase family.</text>
</comment>
<dbReference type="SUPFAM" id="SSF53597">
    <property type="entry name" value="Dihydrofolate reductase-like"/>
    <property type="match status" value="1"/>
</dbReference>
<comment type="function">
    <text evidence="1 13">Converts 2,5-diamino-6-(ribosylamino)-4(3h)-pyrimidinone 5'-phosphate into 5-amino-6-(ribosylamino)-2,4(1h,3h)-pyrimidinedione 5'-phosphate.</text>
</comment>
<feature type="active site" description="Proton donor" evidence="14">
    <location>
        <position position="53"/>
    </location>
</feature>
<dbReference type="InterPro" id="IPR011549">
    <property type="entry name" value="RibD_C"/>
</dbReference>
<dbReference type="PROSITE" id="PS51747">
    <property type="entry name" value="CYT_DCMP_DEAMINASES_2"/>
    <property type="match status" value="1"/>
</dbReference>
<dbReference type="InterPro" id="IPR002734">
    <property type="entry name" value="RibDG_C"/>
</dbReference>
<dbReference type="UniPathway" id="UPA00275">
    <property type="reaction ID" value="UER00401"/>
</dbReference>
<dbReference type="NCBIfam" id="TIGR00326">
    <property type="entry name" value="eubact_ribD"/>
    <property type="match status" value="1"/>
</dbReference>
<dbReference type="SUPFAM" id="SSF53927">
    <property type="entry name" value="Cytidine deaminase-like"/>
    <property type="match status" value="1"/>
</dbReference>
<evidence type="ECO:0000256" key="10">
    <source>
        <dbReference type="ARBA" id="ARBA00022857"/>
    </source>
</evidence>
<feature type="binding site" evidence="15">
    <location>
        <position position="171"/>
    </location>
    <ligand>
        <name>NADP(+)</name>
        <dbReference type="ChEBI" id="CHEBI:58349"/>
    </ligand>
</feature>
<evidence type="ECO:0000256" key="12">
    <source>
        <dbReference type="ARBA" id="ARBA00023268"/>
    </source>
</evidence>
<evidence type="ECO:0000313" key="18">
    <source>
        <dbReference type="EMBL" id="RUT73399.1"/>
    </source>
</evidence>
<dbReference type="EC" id="1.1.1.193" evidence="13"/>
<feature type="domain" description="CMP/dCMP-type deaminase" evidence="17">
    <location>
        <begin position="2"/>
        <end position="124"/>
    </location>
</feature>
<dbReference type="Proteomes" id="UP000282985">
    <property type="component" value="Unassembled WGS sequence"/>
</dbReference>
<feature type="binding site" evidence="15">
    <location>
        <begin position="298"/>
        <end position="304"/>
    </location>
    <ligand>
        <name>NADP(+)</name>
        <dbReference type="ChEBI" id="CHEBI:58349"/>
    </ligand>
</feature>
<reference evidence="18 19" key="1">
    <citation type="submission" date="2018-11" db="EMBL/GenBank/DDBJ databases">
        <title>Parancylomarina longa gen. nov., sp. nov., isolated from sediments of southern Okinawa.</title>
        <authorList>
            <person name="Fu T."/>
        </authorList>
    </citation>
    <scope>NUCLEOTIDE SEQUENCE [LARGE SCALE GENOMIC DNA]</scope>
    <source>
        <strain evidence="18 19">T3-2 S1-C</strain>
    </source>
</reference>
<keyword evidence="12" id="KW-0511">Multifunctional enzyme</keyword>
<feature type="binding site" evidence="16">
    <location>
        <position position="85"/>
    </location>
    <ligand>
        <name>Zn(2+)</name>
        <dbReference type="ChEBI" id="CHEBI:29105"/>
        <note>catalytic</note>
    </ligand>
</feature>
<dbReference type="GO" id="GO:0009231">
    <property type="term" value="P:riboflavin biosynthetic process"/>
    <property type="evidence" value="ECO:0007669"/>
    <property type="project" value="UniProtKB-UniPathway"/>
</dbReference>
<evidence type="ECO:0000256" key="8">
    <source>
        <dbReference type="ARBA" id="ARBA00022801"/>
    </source>
</evidence>
<accession>A0A434AGA4</accession>
<dbReference type="InterPro" id="IPR024072">
    <property type="entry name" value="DHFR-like_dom_sf"/>
</dbReference>
<feature type="binding site" evidence="15">
    <location>
        <position position="185"/>
    </location>
    <ligand>
        <name>substrate</name>
    </ligand>
</feature>
<comment type="pathway">
    <text evidence="2 13">Cofactor biosynthesis; riboflavin biosynthesis; 5-amino-6-(D-ribitylamino)uracil from GTP: step 2/4.</text>
</comment>
<evidence type="ECO:0000256" key="5">
    <source>
        <dbReference type="ARBA" id="ARBA00007417"/>
    </source>
</evidence>
<gene>
    <name evidence="18" type="primary">ribD</name>
    <name evidence="18" type="ORF">DLK05_13605</name>
</gene>
<comment type="caution">
    <text evidence="18">The sequence shown here is derived from an EMBL/GenBank/DDBJ whole genome shotgun (WGS) entry which is preliminary data.</text>
</comment>
<evidence type="ECO:0000259" key="17">
    <source>
        <dbReference type="PROSITE" id="PS51747"/>
    </source>
</evidence>
<protein>
    <recommendedName>
        <fullName evidence="13">Riboflavin biosynthesis protein RibD</fullName>
    </recommendedName>
    <domain>
        <recommendedName>
            <fullName evidence="13">Diaminohydroxyphosphoribosylaminopyrimidine deaminase</fullName>
            <shortName evidence="13">DRAP deaminase</shortName>
            <ecNumber evidence="13">3.5.4.26</ecNumber>
        </recommendedName>
        <alternativeName>
            <fullName evidence="13">Riboflavin-specific deaminase</fullName>
        </alternativeName>
    </domain>
    <domain>
        <recommendedName>
            <fullName evidence="13">5-amino-6-(5-phosphoribosylamino)uracil reductase</fullName>
            <ecNumber evidence="13">1.1.1.193</ecNumber>
        </recommendedName>
        <alternativeName>
            <fullName evidence="13">HTP reductase</fullName>
        </alternativeName>
    </domain>
</protein>
<dbReference type="AlphaFoldDB" id="A0A434AGA4"/>
<evidence type="ECO:0000256" key="11">
    <source>
        <dbReference type="ARBA" id="ARBA00023002"/>
    </source>
</evidence>
<feature type="binding site" evidence="16">
    <location>
        <position position="76"/>
    </location>
    <ligand>
        <name>Zn(2+)</name>
        <dbReference type="ChEBI" id="CHEBI:29105"/>
        <note>catalytic</note>
    </ligand>
</feature>
<comment type="pathway">
    <text evidence="3 13">Cofactor biosynthesis; riboflavin biosynthesis; 5-amino-6-(D-ribitylamino)uracil from GTP: step 3/4.</text>
</comment>
<comment type="cofactor">
    <cofactor evidence="13 16">
        <name>Zn(2+)</name>
        <dbReference type="ChEBI" id="CHEBI:29105"/>
    </cofactor>
    <text evidence="13 16">Binds 1 zinc ion.</text>
</comment>
<feature type="binding site" evidence="15">
    <location>
        <position position="208"/>
    </location>
    <ligand>
        <name>substrate</name>
    </ligand>
</feature>
<dbReference type="EMBL" id="RJJX01000022">
    <property type="protein sequence ID" value="RUT73399.1"/>
    <property type="molecule type" value="Genomic_DNA"/>
</dbReference>
<evidence type="ECO:0000256" key="4">
    <source>
        <dbReference type="ARBA" id="ARBA00005259"/>
    </source>
</evidence>
<keyword evidence="19" id="KW-1185">Reference proteome</keyword>
<dbReference type="InterPro" id="IPR050765">
    <property type="entry name" value="Riboflavin_Biosynth_HTPR"/>
</dbReference>
<comment type="similarity">
    <text evidence="4 13">In the N-terminal section; belongs to the cytidine and deoxycytidylate deaminase family.</text>
</comment>
<feature type="binding site" evidence="16">
    <location>
        <position position="51"/>
    </location>
    <ligand>
        <name>Zn(2+)</name>
        <dbReference type="ChEBI" id="CHEBI:29105"/>
        <note>catalytic</note>
    </ligand>
</feature>
<organism evidence="18 19">
    <name type="scientific">Ancylomarina longa</name>
    <dbReference type="NCBI Taxonomy" id="2487017"/>
    <lineage>
        <taxon>Bacteria</taxon>
        <taxon>Pseudomonadati</taxon>
        <taxon>Bacteroidota</taxon>
        <taxon>Bacteroidia</taxon>
        <taxon>Marinilabiliales</taxon>
        <taxon>Marinifilaceae</taxon>
        <taxon>Ancylomarina</taxon>
    </lineage>
</organism>
<feature type="binding site" evidence="15">
    <location>
        <position position="201"/>
    </location>
    <ligand>
        <name>NADP(+)</name>
        <dbReference type="ChEBI" id="CHEBI:58349"/>
    </ligand>
</feature>
<dbReference type="GO" id="GO:0008703">
    <property type="term" value="F:5-amino-6-(5-phosphoribosylamino)uracil reductase activity"/>
    <property type="evidence" value="ECO:0007669"/>
    <property type="project" value="UniProtKB-EC"/>
</dbReference>
<dbReference type="NCBIfam" id="TIGR00227">
    <property type="entry name" value="ribD_Cterm"/>
    <property type="match status" value="1"/>
</dbReference>
<dbReference type="InterPro" id="IPR002125">
    <property type="entry name" value="CMP_dCMP_dom"/>
</dbReference>
<keyword evidence="8 13" id="KW-0378">Hydrolase</keyword>
<evidence type="ECO:0000256" key="9">
    <source>
        <dbReference type="ARBA" id="ARBA00022833"/>
    </source>
</evidence>
<dbReference type="FunFam" id="3.40.140.10:FF:000025">
    <property type="entry name" value="Riboflavin biosynthesis protein RibD"/>
    <property type="match status" value="1"/>
</dbReference>
<dbReference type="PIRSF" id="PIRSF006769">
    <property type="entry name" value="RibD"/>
    <property type="match status" value="1"/>
</dbReference>
<keyword evidence="10 13" id="KW-0521">NADP</keyword>
<dbReference type="GO" id="GO:0008835">
    <property type="term" value="F:diaminohydroxyphosphoribosylaminopyrimidine deaminase activity"/>
    <property type="evidence" value="ECO:0007669"/>
    <property type="project" value="UniProtKB-EC"/>
</dbReference>
<comment type="catalytic activity">
    <reaction evidence="13">
        <text>5-amino-6-(5-phospho-D-ribitylamino)uracil + NADP(+) = 5-amino-6-(5-phospho-D-ribosylamino)uracil + NADPH + H(+)</text>
        <dbReference type="Rhea" id="RHEA:17845"/>
        <dbReference type="ChEBI" id="CHEBI:15378"/>
        <dbReference type="ChEBI" id="CHEBI:57783"/>
        <dbReference type="ChEBI" id="CHEBI:58349"/>
        <dbReference type="ChEBI" id="CHEBI:58421"/>
        <dbReference type="ChEBI" id="CHEBI:58453"/>
        <dbReference type="EC" id="1.1.1.193"/>
    </reaction>
</comment>
<feature type="binding site" evidence="15">
    <location>
        <position position="205"/>
    </location>
    <ligand>
        <name>substrate</name>
    </ligand>
</feature>
<keyword evidence="9 13" id="KW-0862">Zinc</keyword>
<evidence type="ECO:0000256" key="7">
    <source>
        <dbReference type="ARBA" id="ARBA00022723"/>
    </source>
</evidence>